<accession>A0A368BK93</accession>
<sequence>MRILFLLILSLSAYTQEAPEAPTMPEGVEGGMPNMGMMGKPEIEEYETIEEFLEDGEYELIDGFLKLYKDTEKDKYYLELADADLNKEFIYFAYVLNGPQAAGVTGGAIGDGAILEFRKFKDRLGLYKNNTNFSNETDNNIAKADLTNIFDSFLSDFVPVVEEEGKYLISADKLFLSEMLTSVSPNLPPEYRDFVDLNLGNLDKSKTYVNQVRNYEKNTAVEVNFGFFNPAPRGREPVYAVADIRYNAISARHLFVEMPDANFEPRVADQRVGYFSQRVTDLSTYDLYPQRDLINKWRLVKKDPTVELSEPVEPIVFWVEKSTPEEIKPFVVKGIEGWNSAFEKAGFKNAIVAKIQPDDSDWDAGDVRYNVVRWSSSPRPSFSGYGPSIGNPRTGELIAADIVQEFNAIKRGYQYRKIWGWTPENDPLEQWIVSLTLHEVGHTLGLRHNFAASYLYNATEIHDADLTGEATIGSVMDYDPINLAPPGLEQGRYFPTAPGPYDEWAVEFGYKPNLTDVERDELLALSVLGENLYGTDGDAMSSPGRNIDPRVKRYDMSSEVVEYTKGRFQVLDNKIAELPSIFNDEGETKNDFANTFFSLVREKGRFMDAVSRQIGGVYATKVVNGQDGIDAYVPVSYANQKDAMNLIVDQFLSNGVWTFDPSILKNLQREKRATSYGGDGNEDPQLHSLVLGMQTRVLAHVLNPAVMTRLVDTAEYGNTYMPEEVLADLFNGIFVKGEVPDTYKRNLQSKYVDALIGAMSPPAPQGGPGGGRPPAQYDEIAKVAIYNSLIQIQKFAASYRRDPHFAYLNWKVDNFFNQ</sequence>
<dbReference type="Gene3D" id="3.40.390.10">
    <property type="entry name" value="Collagenase (Catalytic Domain)"/>
    <property type="match status" value="1"/>
</dbReference>
<feature type="domain" description="DUF5117" evidence="2">
    <location>
        <begin position="112"/>
        <end position="302"/>
    </location>
</feature>
<dbReference type="Pfam" id="PF16313">
    <property type="entry name" value="DUF4953"/>
    <property type="match status" value="1"/>
</dbReference>
<evidence type="ECO:0000313" key="4">
    <source>
        <dbReference type="Proteomes" id="UP000252147"/>
    </source>
</evidence>
<dbReference type="Proteomes" id="UP000252147">
    <property type="component" value="Unassembled WGS sequence"/>
</dbReference>
<dbReference type="AlphaFoldDB" id="A0A368BK93"/>
<dbReference type="SUPFAM" id="SSF55486">
    <property type="entry name" value="Metalloproteases ('zincins'), catalytic domain"/>
    <property type="match status" value="1"/>
</dbReference>
<dbReference type="InterPro" id="IPR034032">
    <property type="entry name" value="Zn_MMP-like_bac"/>
</dbReference>
<dbReference type="Pfam" id="PF17148">
    <property type="entry name" value="DUF5117"/>
    <property type="match status" value="1"/>
</dbReference>
<evidence type="ECO:0000313" key="3">
    <source>
        <dbReference type="EMBL" id="RCL37661.1"/>
    </source>
</evidence>
<dbReference type="InterPro" id="IPR032534">
    <property type="entry name" value="EcxA_zinc-bd"/>
</dbReference>
<dbReference type="CDD" id="cd04276">
    <property type="entry name" value="ZnMc_MMP_like_2"/>
    <property type="match status" value="1"/>
</dbReference>
<gene>
    <name evidence="3" type="ORF">DBW97_04680</name>
</gene>
<proteinExistence type="predicted"/>
<evidence type="ECO:0000259" key="1">
    <source>
        <dbReference type="Pfam" id="PF16313"/>
    </source>
</evidence>
<feature type="domain" description="EcxA zinc-binding" evidence="1">
    <location>
        <begin position="430"/>
        <end position="735"/>
    </location>
</feature>
<dbReference type="InterPro" id="IPR033413">
    <property type="entry name" value="DUF5117"/>
</dbReference>
<protein>
    <submittedName>
        <fullName evidence="3">DUF5117 domain-containing protein</fullName>
    </submittedName>
</protein>
<organism evidence="3 4">
    <name type="scientific">SAR86 cluster bacterium</name>
    <dbReference type="NCBI Taxonomy" id="2030880"/>
    <lineage>
        <taxon>Bacteria</taxon>
        <taxon>Pseudomonadati</taxon>
        <taxon>Pseudomonadota</taxon>
        <taxon>Gammaproteobacteria</taxon>
        <taxon>SAR86 cluster</taxon>
    </lineage>
</organism>
<dbReference type="PANTHER" id="PTHR38478">
    <property type="entry name" value="PEPTIDASE M1A AND M12B"/>
    <property type="match status" value="1"/>
</dbReference>
<name>A0A368BK93_9GAMM</name>
<dbReference type="GO" id="GO:0008237">
    <property type="term" value="F:metallopeptidase activity"/>
    <property type="evidence" value="ECO:0007669"/>
    <property type="project" value="InterPro"/>
</dbReference>
<comment type="caution">
    <text evidence="3">The sequence shown here is derived from an EMBL/GenBank/DDBJ whole genome shotgun (WGS) entry which is preliminary data.</text>
</comment>
<evidence type="ECO:0000259" key="2">
    <source>
        <dbReference type="Pfam" id="PF17148"/>
    </source>
</evidence>
<dbReference type="InterPro" id="IPR024079">
    <property type="entry name" value="MetalloPept_cat_dom_sf"/>
</dbReference>
<dbReference type="EMBL" id="QOPD01000008">
    <property type="protein sequence ID" value="RCL37661.1"/>
    <property type="molecule type" value="Genomic_DNA"/>
</dbReference>
<reference evidence="3 4" key="1">
    <citation type="journal article" date="2018" name="Microbiome">
        <title>Fine metagenomic profile of the Mediterranean stratified and mixed water columns revealed by assembly and recruitment.</title>
        <authorList>
            <person name="Haro-Moreno J.M."/>
            <person name="Lopez-Perez M."/>
            <person name="De La Torre J.R."/>
            <person name="Picazo A."/>
            <person name="Camacho A."/>
            <person name="Rodriguez-Valera F."/>
        </authorList>
    </citation>
    <scope>NUCLEOTIDE SEQUENCE [LARGE SCALE GENOMIC DNA]</scope>
    <source>
        <strain evidence="3">MED-G83</strain>
    </source>
</reference>
<dbReference type="PANTHER" id="PTHR38478:SF1">
    <property type="entry name" value="ZINC DEPENDENT METALLOPROTEASE DOMAIN LIPOPROTEIN"/>
    <property type="match status" value="1"/>
</dbReference>